<comment type="caution">
    <text evidence="2">The sequence shown here is derived from an EMBL/GenBank/DDBJ whole genome shotgun (WGS) entry which is preliminary data.</text>
</comment>
<evidence type="ECO:0000313" key="3">
    <source>
        <dbReference type="Proteomes" id="UP000018227"/>
    </source>
</evidence>
<proteinExistence type="predicted"/>
<evidence type="ECO:0000256" key="1">
    <source>
        <dbReference type="SAM" id="Phobius"/>
    </source>
</evidence>
<dbReference type="OrthoDB" id="2592564at2"/>
<keyword evidence="1" id="KW-0812">Transmembrane</keyword>
<dbReference type="AlphaFoldDB" id="V2Y4G6"/>
<keyword evidence="1" id="KW-0472">Membrane</keyword>
<keyword evidence="1" id="KW-1133">Transmembrane helix</keyword>
<protein>
    <recommendedName>
        <fullName evidence="4">DUF4825 domain-containing protein</fullName>
    </recommendedName>
</protein>
<dbReference type="Proteomes" id="UP000018227">
    <property type="component" value="Unassembled WGS sequence"/>
</dbReference>
<accession>V2Y4G6</accession>
<organism evidence="2 3">
    <name type="scientific">Catonella morbi ATCC 51271</name>
    <dbReference type="NCBI Taxonomy" id="592026"/>
    <lineage>
        <taxon>Bacteria</taxon>
        <taxon>Bacillati</taxon>
        <taxon>Bacillota</taxon>
        <taxon>Clostridia</taxon>
        <taxon>Lachnospirales</taxon>
        <taxon>Lachnospiraceae</taxon>
        <taxon>Catonella</taxon>
    </lineage>
</organism>
<reference evidence="2 3" key="1">
    <citation type="submission" date="2013-06" db="EMBL/GenBank/DDBJ databases">
        <authorList>
            <person name="Weinstock G."/>
            <person name="Sodergren E."/>
            <person name="Clifton S."/>
            <person name="Fulton L."/>
            <person name="Fulton B."/>
            <person name="Courtney L."/>
            <person name="Fronick C."/>
            <person name="Harrison M."/>
            <person name="Strong C."/>
            <person name="Farmer C."/>
            <person name="Delahaunty K."/>
            <person name="Markovic C."/>
            <person name="Hall O."/>
            <person name="Minx P."/>
            <person name="Tomlinson C."/>
            <person name="Mitreva M."/>
            <person name="Nelson J."/>
            <person name="Hou S."/>
            <person name="Wollam A."/>
            <person name="Pepin K.H."/>
            <person name="Johnson M."/>
            <person name="Bhonagiri V."/>
            <person name="Nash W.E."/>
            <person name="Warren W."/>
            <person name="Chinwalla A."/>
            <person name="Mardis E.R."/>
            <person name="Wilson R.K."/>
        </authorList>
    </citation>
    <scope>NUCLEOTIDE SEQUENCE [LARGE SCALE GENOMIC DNA]</scope>
    <source>
        <strain evidence="2 3">ATCC 51271</strain>
    </source>
</reference>
<dbReference type="EMBL" id="ACIL03000013">
    <property type="protein sequence ID" value="ESL02987.1"/>
    <property type="molecule type" value="Genomic_DNA"/>
</dbReference>
<sequence length="214" mass="24471">MKNKISLILNIVLSVMLICLLIYTVIYKDSDRGKGGNTVAVSDTAADNGNEKGKVKEKEEGEVTATESVTTRIEEFVKSRFGFDFENHYGTVSIDNDAGEYTVNIEFVPVVFSYIVKSDIYETAGEESYMIAAFFPEVKRFNYTVLWNWLEKKEAMKLIIDEEAVEDLYDRYWDAVGRKNDGEENPYKDIFSSIIETEESKTWREVVDKNATVP</sequence>
<dbReference type="eggNOG" id="ENOG502ZG3A">
    <property type="taxonomic scope" value="Bacteria"/>
</dbReference>
<gene>
    <name evidence="2" type="ORF">GCWU0000282_001858</name>
</gene>
<keyword evidence="3" id="KW-1185">Reference proteome</keyword>
<evidence type="ECO:0000313" key="2">
    <source>
        <dbReference type="EMBL" id="ESL02987.1"/>
    </source>
</evidence>
<dbReference type="RefSeq" id="WP_023354729.1">
    <property type="nucleotide sequence ID" value="NZ_KI535368.1"/>
</dbReference>
<evidence type="ECO:0008006" key="4">
    <source>
        <dbReference type="Google" id="ProtNLM"/>
    </source>
</evidence>
<name>V2Y4G6_9FIRM</name>
<feature type="transmembrane region" description="Helical" evidence="1">
    <location>
        <begin position="7"/>
        <end position="27"/>
    </location>
</feature>
<dbReference type="HOGENOM" id="CLU_1286890_0_0_9"/>